<evidence type="ECO:0000256" key="14">
    <source>
        <dbReference type="ARBA" id="ARBA00047972"/>
    </source>
</evidence>
<evidence type="ECO:0000256" key="4">
    <source>
        <dbReference type="ARBA" id="ARBA00022801"/>
    </source>
</evidence>
<name>A0A670K6Q6_PODMU</name>
<comment type="function">
    <text evidence="12">Acts as an acyl-protein thioesterase that hydrolyzes fatty acids from acylated residues in proteins. Regulates the mitochondrial S-depalmitoylation of the nucleophilic active site residue of peroxiredoxin-5/PRDX5, a key antioxidant protein, therefore modulating mitochondrial antioxidant ability. Also catalyzes the deglucuronidation of mycophenolic acid acyl-glucuronide, an active metabolite of the immunosuppressant drug mycophenolate.</text>
</comment>
<dbReference type="AlphaFoldDB" id="A0A670K6Q6"/>
<evidence type="ECO:0000256" key="3">
    <source>
        <dbReference type="ARBA" id="ARBA00012423"/>
    </source>
</evidence>
<comment type="catalytic activity">
    <reaction evidence="13">
        <text>S-hexadecanoyl-L-cysteinyl-[protein] + H2O = L-cysteinyl-[protein] + hexadecanoate + H(+)</text>
        <dbReference type="Rhea" id="RHEA:19233"/>
        <dbReference type="Rhea" id="RHEA-COMP:10131"/>
        <dbReference type="Rhea" id="RHEA-COMP:11032"/>
        <dbReference type="ChEBI" id="CHEBI:7896"/>
        <dbReference type="ChEBI" id="CHEBI:15377"/>
        <dbReference type="ChEBI" id="CHEBI:15378"/>
        <dbReference type="ChEBI" id="CHEBI:29950"/>
        <dbReference type="ChEBI" id="CHEBI:74151"/>
        <dbReference type="EC" id="3.1.2.22"/>
    </reaction>
    <physiologicalReaction direction="left-to-right" evidence="13">
        <dbReference type="Rhea" id="RHEA:19234"/>
    </physiologicalReaction>
</comment>
<dbReference type="Ensembl" id="ENSPMRT00000032319.1">
    <property type="protein sequence ID" value="ENSPMRP00000030472.1"/>
    <property type="gene ID" value="ENSPMRG00000019591.1"/>
</dbReference>
<evidence type="ECO:0000256" key="1">
    <source>
        <dbReference type="ARBA" id="ARBA00004173"/>
    </source>
</evidence>
<dbReference type="SUPFAM" id="SSF53474">
    <property type="entry name" value="alpha/beta-Hydrolases"/>
    <property type="match status" value="1"/>
</dbReference>
<dbReference type="Gene3D" id="3.40.50.1820">
    <property type="entry name" value="alpha/beta hydrolase"/>
    <property type="match status" value="1"/>
</dbReference>
<dbReference type="GO" id="GO:0008474">
    <property type="term" value="F:palmitoyl-(protein) hydrolase activity"/>
    <property type="evidence" value="ECO:0007669"/>
    <property type="project" value="UniProtKB-EC"/>
</dbReference>
<evidence type="ECO:0000256" key="9">
    <source>
        <dbReference type="ARBA" id="ARBA00041520"/>
    </source>
</evidence>
<evidence type="ECO:0000256" key="6">
    <source>
        <dbReference type="ARBA" id="ARBA00023128"/>
    </source>
</evidence>
<evidence type="ECO:0000256" key="8">
    <source>
        <dbReference type="ARBA" id="ARBA00039314"/>
    </source>
</evidence>
<reference evidence="16" key="3">
    <citation type="submission" date="2025-09" db="UniProtKB">
        <authorList>
            <consortium name="Ensembl"/>
        </authorList>
    </citation>
    <scope>IDENTIFICATION</scope>
</reference>
<comment type="subcellular location">
    <subcellularLocation>
        <location evidence="1">Mitochondrion</location>
    </subcellularLocation>
</comment>
<keyword evidence="6" id="KW-0496">Mitochondrion</keyword>
<keyword evidence="5" id="KW-0809">Transit peptide</keyword>
<evidence type="ECO:0000313" key="16">
    <source>
        <dbReference type="Ensembl" id="ENSPMRP00000030472.1"/>
    </source>
</evidence>
<dbReference type="OMA" id="FHTTRAN"/>
<dbReference type="PANTHER" id="PTHR16138:SF7">
    <property type="entry name" value="PALMITOYL-PROTEIN THIOESTERASE ABHD10, MITOCHONDRIAL"/>
    <property type="match status" value="1"/>
</dbReference>
<comment type="catalytic activity">
    <reaction evidence="14">
        <text>mycophenolic acid O-acyl-beta-D-glucuronide + H2O = mycophenolate + D-glucuronate + H(+)</text>
        <dbReference type="Rhea" id="RHEA:34179"/>
        <dbReference type="ChEBI" id="CHEBI:15377"/>
        <dbReference type="ChEBI" id="CHEBI:15378"/>
        <dbReference type="ChEBI" id="CHEBI:58720"/>
        <dbReference type="ChEBI" id="CHEBI:62932"/>
        <dbReference type="ChEBI" id="CHEBI:66982"/>
        <dbReference type="EC" id="3.1.1.93"/>
    </reaction>
    <physiologicalReaction direction="left-to-right" evidence="14">
        <dbReference type="Rhea" id="RHEA:34180"/>
    </physiologicalReaction>
</comment>
<protein>
    <recommendedName>
        <fullName evidence="8">Palmitoyl-protein thioesterase ABHD10, mitochondrial</fullName>
        <ecNumber evidence="7">3.1.1.93</ecNumber>
        <ecNumber evidence="3">3.1.2.22</ecNumber>
    </recommendedName>
    <alternativeName>
        <fullName evidence="10">Acyl-protein thioesterase ABHD10</fullName>
    </alternativeName>
    <alternativeName>
        <fullName evidence="11">Alpha/beta hydrolase domain-containing protein 10</fullName>
    </alternativeName>
    <alternativeName>
        <fullName evidence="9">Mycophenolic acid acyl-glucuronide esterase, mitochondrial</fullName>
    </alternativeName>
</protein>
<evidence type="ECO:0000256" key="12">
    <source>
        <dbReference type="ARBA" id="ARBA00046047"/>
    </source>
</evidence>
<keyword evidence="4" id="KW-0378">Hydrolase</keyword>
<evidence type="ECO:0000256" key="11">
    <source>
        <dbReference type="ARBA" id="ARBA00042704"/>
    </source>
</evidence>
<dbReference type="PANTHER" id="PTHR16138">
    <property type="entry name" value="MYCOPHENOLIC ACID ACYL-GLUCURONIDE ESTERASE, MITOCHONDRIAL"/>
    <property type="match status" value="1"/>
</dbReference>
<evidence type="ECO:0000259" key="15">
    <source>
        <dbReference type="Pfam" id="PF12697"/>
    </source>
</evidence>
<dbReference type="EC" id="3.1.2.22" evidence="3"/>
<organism evidence="16 17">
    <name type="scientific">Podarcis muralis</name>
    <name type="common">Wall lizard</name>
    <name type="synonym">Lacerta muralis</name>
    <dbReference type="NCBI Taxonomy" id="64176"/>
    <lineage>
        <taxon>Eukaryota</taxon>
        <taxon>Metazoa</taxon>
        <taxon>Chordata</taxon>
        <taxon>Craniata</taxon>
        <taxon>Vertebrata</taxon>
        <taxon>Euteleostomi</taxon>
        <taxon>Lepidosauria</taxon>
        <taxon>Squamata</taxon>
        <taxon>Bifurcata</taxon>
        <taxon>Unidentata</taxon>
        <taxon>Episquamata</taxon>
        <taxon>Laterata</taxon>
        <taxon>Lacertibaenia</taxon>
        <taxon>Lacertidae</taxon>
        <taxon>Podarcis</taxon>
    </lineage>
</organism>
<dbReference type="EC" id="3.1.1.93" evidence="7"/>
<accession>A0A670K6Q6</accession>
<reference evidence="16" key="2">
    <citation type="submission" date="2025-08" db="UniProtKB">
        <authorList>
            <consortium name="Ensembl"/>
        </authorList>
    </citation>
    <scope>IDENTIFICATION</scope>
</reference>
<comment type="similarity">
    <text evidence="2">Belongs to the AB hydrolase superfamily.</text>
</comment>
<dbReference type="GO" id="GO:0102390">
    <property type="term" value="F:mycophenolic acid acyl-glucuronide esterase activity"/>
    <property type="evidence" value="ECO:0007669"/>
    <property type="project" value="UniProtKB-EC"/>
</dbReference>
<feature type="domain" description="AB hydrolase-1" evidence="15">
    <location>
        <begin position="112"/>
        <end position="255"/>
    </location>
</feature>
<dbReference type="InterPro" id="IPR052382">
    <property type="entry name" value="ABHD10_acyl-thioesterase"/>
</dbReference>
<proteinExistence type="inferred from homology"/>
<dbReference type="InterPro" id="IPR029058">
    <property type="entry name" value="AB_hydrolase_fold"/>
</dbReference>
<dbReference type="GeneTree" id="ENSGT00390000017765"/>
<dbReference type="Pfam" id="PF12697">
    <property type="entry name" value="Abhydrolase_6"/>
    <property type="match status" value="1"/>
</dbReference>
<dbReference type="InterPro" id="IPR000073">
    <property type="entry name" value="AB_hydrolase_1"/>
</dbReference>
<dbReference type="GO" id="GO:0004553">
    <property type="term" value="F:hydrolase activity, hydrolyzing O-glycosyl compounds"/>
    <property type="evidence" value="ECO:0007669"/>
    <property type="project" value="TreeGrafter"/>
</dbReference>
<evidence type="ECO:0000256" key="2">
    <source>
        <dbReference type="ARBA" id="ARBA00008645"/>
    </source>
</evidence>
<reference evidence="16 17" key="1">
    <citation type="journal article" date="2019" name="Proc. Natl. Acad. Sci. U.S.A.">
        <title>Regulatory changes in pterin and carotenoid genes underlie balanced color polymorphisms in the wall lizard.</title>
        <authorList>
            <person name="Andrade P."/>
            <person name="Pinho C."/>
            <person name="Perez I de Lanuza G."/>
            <person name="Afonso S."/>
            <person name="Brejcha J."/>
            <person name="Rubin C.J."/>
            <person name="Wallerman O."/>
            <person name="Pereira P."/>
            <person name="Sabatino S.J."/>
            <person name="Bellati A."/>
            <person name="Pellitteri-Rosa D."/>
            <person name="Bosakova Z."/>
            <person name="Bunikis I."/>
            <person name="Carretero M.A."/>
            <person name="Feiner N."/>
            <person name="Marsik P."/>
            <person name="Pauperio F."/>
            <person name="Salvi D."/>
            <person name="Soler L."/>
            <person name="While G.M."/>
            <person name="Uller T."/>
            <person name="Font E."/>
            <person name="Andersson L."/>
            <person name="Carneiro M."/>
        </authorList>
    </citation>
    <scope>NUCLEOTIDE SEQUENCE</scope>
</reference>
<dbReference type="Proteomes" id="UP000472272">
    <property type="component" value="Chromosome 15"/>
</dbReference>
<dbReference type="GO" id="GO:0005739">
    <property type="term" value="C:mitochondrion"/>
    <property type="evidence" value="ECO:0007669"/>
    <property type="project" value="UniProtKB-SubCell"/>
</dbReference>
<sequence length="301" mass="33643">MVWKLALQKLTNKLQVAQSLRQKDLFTAEWHSFNMHRVKNDFNELHELTPSVFAYSSANMAPSFLSRQGLPRLAYHRLPGCSPGVVFLLGFRSTRANPKCQRMEQFCRETGRAFVSFDYRGCGESDGCFEESRLGDWKEDTLSVFDELTSGPQILVGASMGGWLMLLVALERPGRVAGLVATGVGVHFTFKSQAQQNGFHVFPRAGKEPLLMQWGFFEEAEQHSLLERPSIGVSCPVRLLHGLRDKTVPWQRALEVAERLQSANVHITLFKGGEHGLDKEEELSELVGAVRGLLALVAQEG</sequence>
<keyword evidence="17" id="KW-1185">Reference proteome</keyword>
<evidence type="ECO:0000256" key="7">
    <source>
        <dbReference type="ARBA" id="ARBA00039132"/>
    </source>
</evidence>
<evidence type="ECO:0000256" key="5">
    <source>
        <dbReference type="ARBA" id="ARBA00022946"/>
    </source>
</evidence>
<evidence type="ECO:0000256" key="13">
    <source>
        <dbReference type="ARBA" id="ARBA00047409"/>
    </source>
</evidence>
<evidence type="ECO:0000256" key="10">
    <source>
        <dbReference type="ARBA" id="ARBA00042645"/>
    </source>
</evidence>
<evidence type="ECO:0000313" key="17">
    <source>
        <dbReference type="Proteomes" id="UP000472272"/>
    </source>
</evidence>